<proteinExistence type="evidence at transcript level"/>
<feature type="domain" description="Glycolipid transfer protein" evidence="2">
    <location>
        <begin position="2"/>
        <end position="143"/>
    </location>
</feature>
<dbReference type="EMBL" id="GFAA01000371">
    <property type="protein sequence ID" value="JAU03064.1"/>
    <property type="molecule type" value="mRNA"/>
</dbReference>
<name>A0A1E1XV21_AMBSC</name>
<accession>A0A1E1XV21</accession>
<dbReference type="SUPFAM" id="SSF110004">
    <property type="entry name" value="Glycolipid transfer protein, GLTP"/>
    <property type="match status" value="1"/>
</dbReference>
<dbReference type="Gene3D" id="1.10.3520.10">
    <property type="entry name" value="Glycolipid transfer protein"/>
    <property type="match status" value="1"/>
</dbReference>
<reference evidence="3" key="1">
    <citation type="submission" date="2016-09" db="EMBL/GenBank/DDBJ databases">
        <authorList>
            <person name="Capua I."/>
            <person name="De Benedictis P."/>
            <person name="Joannis T."/>
            <person name="Lombin L.H."/>
            <person name="Cattoli G."/>
        </authorList>
    </citation>
    <scope>NUCLEOTIDE SEQUENCE</scope>
</reference>
<dbReference type="FunFam" id="1.10.3520.10:FF:000002">
    <property type="entry name" value="Ceramide-1-phosphate transfer protein"/>
    <property type="match status" value="1"/>
</dbReference>
<dbReference type="GO" id="GO:1902387">
    <property type="term" value="F:ceramide 1-phosphate binding"/>
    <property type="evidence" value="ECO:0007669"/>
    <property type="project" value="TreeGrafter"/>
</dbReference>
<dbReference type="GO" id="GO:0005829">
    <property type="term" value="C:cytosol"/>
    <property type="evidence" value="ECO:0007669"/>
    <property type="project" value="TreeGrafter"/>
</dbReference>
<organism evidence="3">
    <name type="scientific">Amblyomma sculptum</name>
    <name type="common">Tick</name>
    <dbReference type="NCBI Taxonomy" id="1581419"/>
    <lineage>
        <taxon>Eukaryota</taxon>
        <taxon>Metazoa</taxon>
        <taxon>Ecdysozoa</taxon>
        <taxon>Arthropoda</taxon>
        <taxon>Chelicerata</taxon>
        <taxon>Arachnida</taxon>
        <taxon>Acari</taxon>
        <taxon>Parasitiformes</taxon>
        <taxon>Ixodida</taxon>
        <taxon>Ixodoidea</taxon>
        <taxon>Ixodidae</taxon>
        <taxon>Amblyomminae</taxon>
        <taxon>Amblyomma</taxon>
    </lineage>
</organism>
<dbReference type="AlphaFoldDB" id="A0A1E1XV21"/>
<dbReference type="InterPro" id="IPR014830">
    <property type="entry name" value="Glycolipid_transfer_prot_dom"/>
</dbReference>
<dbReference type="Pfam" id="PF08718">
    <property type="entry name" value="GLTP"/>
    <property type="match status" value="1"/>
</dbReference>
<dbReference type="InterPro" id="IPR036497">
    <property type="entry name" value="GLTP_sf"/>
</dbReference>
<evidence type="ECO:0000313" key="3">
    <source>
        <dbReference type="EMBL" id="JAU03064.1"/>
    </source>
</evidence>
<comment type="similarity">
    <text evidence="1">Belongs to the GLTP family.</text>
</comment>
<protein>
    <submittedName>
        <fullName evidence="3">Putative cytoplasm</fullName>
    </submittedName>
</protein>
<evidence type="ECO:0000256" key="1">
    <source>
        <dbReference type="ARBA" id="ARBA00007148"/>
    </source>
</evidence>
<dbReference type="PANTHER" id="PTHR10219:SF43">
    <property type="entry name" value="GLYCOLIPID TRANSFER PROTEIN DOMAIN-CONTAINING PROTEIN"/>
    <property type="match status" value="1"/>
</dbReference>
<evidence type="ECO:0000259" key="2">
    <source>
        <dbReference type="Pfam" id="PF08718"/>
    </source>
</evidence>
<dbReference type="GO" id="GO:1902388">
    <property type="term" value="F:ceramide 1-phosphate transfer activity"/>
    <property type="evidence" value="ECO:0007669"/>
    <property type="project" value="TreeGrafter"/>
</dbReference>
<sequence length="183" mass="20734">MDAYITAYRELSKFFDDLGSLFGFINSDVKSKLVILEEYRQSPDTADNYETLNTMIEYEKQTGVIADEKKPSGSRTLLRLHRALEFVASLFKAISTANDDASVGKLAQESYDQTLAKHHPWLVRKGASIAMLTLPKIQELFAKALPEEQLNLRALVTSVSEEAYKVYKFTQSVYEQNNILDLP</sequence>
<dbReference type="PANTHER" id="PTHR10219">
    <property type="entry name" value="GLYCOLIPID TRANSFER PROTEIN-RELATED"/>
    <property type="match status" value="1"/>
</dbReference>
<reference evidence="3" key="2">
    <citation type="journal article" date="2017" name="Front. Cell. Infect. Microbiol.">
        <title>Analysis of the Salivary Gland Transcriptome of Unfed and Partially Fed Amblyomma sculptum Ticks and Descriptive Proteome of the Saliva.</title>
        <authorList>
            <person name="Esteves E."/>
            <person name="Maruyama S.R."/>
            <person name="Kawahara R."/>
            <person name="Fujita A."/>
            <person name="Martins L.A."/>
            <person name="Righi A.A."/>
            <person name="Costa F.B."/>
            <person name="Palmisano G."/>
            <person name="Labruna M.B."/>
            <person name="Sa-Nunes A."/>
            <person name="Ribeiro J.M.C."/>
            <person name="Fogaca A.C."/>
        </authorList>
    </citation>
    <scope>NUCLEOTIDE SEQUENCE</scope>
</reference>
<dbReference type="GO" id="GO:0032691">
    <property type="term" value="P:negative regulation of interleukin-1 beta production"/>
    <property type="evidence" value="ECO:0007669"/>
    <property type="project" value="UniProtKB-ARBA"/>
</dbReference>
<dbReference type="GO" id="GO:0016020">
    <property type="term" value="C:membrane"/>
    <property type="evidence" value="ECO:0007669"/>
    <property type="project" value="TreeGrafter"/>
</dbReference>